<evidence type="ECO:0000256" key="2">
    <source>
        <dbReference type="SAM" id="SignalP"/>
    </source>
</evidence>
<keyword evidence="4" id="KW-1185">Reference proteome</keyword>
<dbReference type="PANTHER" id="PTHR38633">
    <property type="entry name" value="PROTEIN CBG15573-RELATED"/>
    <property type="match status" value="1"/>
</dbReference>
<sequence>MKLFLLAVFASSALASLSAPPEEVVYHPINYEGNQNLPNYSGYQTIYEASSDDRITYGVNNRDMPSNGYPHKYDSGRYENENGRYGAANGNKQNGYYSSGNPPYDDNYSPKPDFLKLKKLRLSGVPNAATAKITYLTRGNNNYAVVSCPRNPDTNGMTAIVVDADENVPNYPPETMPIALGVSPQALVKLGKKKYESKNIIDFDKSKFKRVACVHFPGSEK</sequence>
<dbReference type="Proteomes" id="UP000494206">
    <property type="component" value="Unassembled WGS sequence"/>
</dbReference>
<feature type="compositionally biased region" description="Polar residues" evidence="1">
    <location>
        <begin position="90"/>
        <end position="101"/>
    </location>
</feature>
<protein>
    <submittedName>
        <fullName evidence="3">Uncharacterized protein</fullName>
    </submittedName>
</protein>
<dbReference type="PANTHER" id="PTHR38633:SF4">
    <property type="entry name" value="CANDIDATE SECRETED EFFECTOR PROTEIN"/>
    <property type="match status" value="1"/>
</dbReference>
<feature type="region of interest" description="Disordered" evidence="1">
    <location>
        <begin position="76"/>
        <end position="101"/>
    </location>
</feature>
<evidence type="ECO:0000313" key="4">
    <source>
        <dbReference type="Proteomes" id="UP000494206"/>
    </source>
</evidence>
<name>A0A8S1EI91_9PELO</name>
<evidence type="ECO:0000313" key="3">
    <source>
        <dbReference type="EMBL" id="CAB3400940.1"/>
    </source>
</evidence>
<comment type="caution">
    <text evidence="3">The sequence shown here is derived from an EMBL/GenBank/DDBJ whole genome shotgun (WGS) entry which is preliminary data.</text>
</comment>
<feature type="chain" id="PRO_5035931637" evidence="2">
    <location>
        <begin position="16"/>
        <end position="221"/>
    </location>
</feature>
<proteinExistence type="predicted"/>
<dbReference type="AlphaFoldDB" id="A0A8S1EI91"/>
<gene>
    <name evidence="3" type="ORF">CBOVIS_LOCUS3763</name>
</gene>
<organism evidence="3 4">
    <name type="scientific">Caenorhabditis bovis</name>
    <dbReference type="NCBI Taxonomy" id="2654633"/>
    <lineage>
        <taxon>Eukaryota</taxon>
        <taxon>Metazoa</taxon>
        <taxon>Ecdysozoa</taxon>
        <taxon>Nematoda</taxon>
        <taxon>Chromadorea</taxon>
        <taxon>Rhabditida</taxon>
        <taxon>Rhabditina</taxon>
        <taxon>Rhabditomorpha</taxon>
        <taxon>Rhabditoidea</taxon>
        <taxon>Rhabditidae</taxon>
        <taxon>Peloderinae</taxon>
        <taxon>Caenorhabditis</taxon>
    </lineage>
</organism>
<evidence type="ECO:0000256" key="1">
    <source>
        <dbReference type="SAM" id="MobiDB-lite"/>
    </source>
</evidence>
<reference evidence="3 4" key="1">
    <citation type="submission" date="2020-04" db="EMBL/GenBank/DDBJ databases">
        <authorList>
            <person name="Laetsch R D."/>
            <person name="Stevens L."/>
            <person name="Kumar S."/>
            <person name="Blaxter L. M."/>
        </authorList>
    </citation>
    <scope>NUCLEOTIDE SEQUENCE [LARGE SCALE GENOMIC DNA]</scope>
</reference>
<accession>A0A8S1EI91</accession>
<feature type="signal peptide" evidence="2">
    <location>
        <begin position="1"/>
        <end position="15"/>
    </location>
</feature>
<dbReference type="EMBL" id="CADEPM010000002">
    <property type="protein sequence ID" value="CAB3400940.1"/>
    <property type="molecule type" value="Genomic_DNA"/>
</dbReference>
<keyword evidence="2" id="KW-0732">Signal</keyword>